<accession>A0A653B7A6</accession>
<dbReference type="InterPro" id="IPR032092">
    <property type="entry name" value="PilW"/>
</dbReference>
<dbReference type="Pfam" id="PF16074">
    <property type="entry name" value="PilW"/>
    <property type="match status" value="1"/>
</dbReference>
<dbReference type="EMBL" id="LR130779">
    <property type="protein sequence ID" value="VDN64487.1"/>
    <property type="molecule type" value="Genomic_DNA"/>
</dbReference>
<gene>
    <name evidence="1" type="primary">pilW</name>
    <name evidence="1" type="ORF">POT9AD_3512</name>
</gene>
<organism evidence="1">
    <name type="scientific">Ectopseudomonas oleovorans</name>
    <name type="common">Pseudomonas oleovorans</name>
    <dbReference type="NCBI Taxonomy" id="301"/>
    <lineage>
        <taxon>Bacteria</taxon>
        <taxon>Pseudomonadati</taxon>
        <taxon>Pseudomonadota</taxon>
        <taxon>Gammaproteobacteria</taxon>
        <taxon>Pseudomonadales</taxon>
        <taxon>Pseudomonadaceae</taxon>
        <taxon>Ectopseudomonas</taxon>
    </lineage>
</organism>
<evidence type="ECO:0000313" key="1">
    <source>
        <dbReference type="EMBL" id="VDN64487.1"/>
    </source>
</evidence>
<reference evidence="1" key="1">
    <citation type="submission" date="2018-11" db="EMBL/GenBank/DDBJ databases">
        <authorList>
            <consortium name="Genoscope - CEA"/>
            <person name="William W."/>
        </authorList>
    </citation>
    <scope>NUCLEOTIDE SEQUENCE [LARGE SCALE GENOMIC DNA]</scope>
    <source>
        <strain evidence="1">T9AD</strain>
    </source>
</reference>
<proteinExistence type="predicted"/>
<dbReference type="GO" id="GO:0043683">
    <property type="term" value="P:type IV pilus assembly"/>
    <property type="evidence" value="ECO:0007669"/>
    <property type="project" value="InterPro"/>
</dbReference>
<sequence>MIELLIAMAISSFLILGITQIFIDNKRNYIYQQNQSANQEGSRFSLILLEQQLYKAGYRRTPQDARDFIFPAAAATNGCMAFAAGQVIRPTTNGQGICMRYQRATNSERDCQGNTITSDTPVTVKIERTTAGQLQCAVRSGTGTFSAAATLLENVSQIQFEYGIDSQGADRVADAYVTYNNVPSLSDVIAVRYATLLESTSTNVALSNDSYYFPLSSTTATTPSDSRLYRSVQGTTTLRNIAP</sequence>
<name>A0A653B7A6_ECTOL</name>
<protein>
    <submittedName>
        <fullName evidence="1">Type 4 fimbrial biogenesis protein PilW</fullName>
    </submittedName>
</protein>
<dbReference type="AlphaFoldDB" id="A0A653B7A6"/>